<dbReference type="Proteomes" id="UP000807159">
    <property type="component" value="Chromosome 18"/>
</dbReference>
<keyword evidence="2" id="KW-1185">Reference proteome</keyword>
<evidence type="ECO:0000313" key="1">
    <source>
        <dbReference type="EMBL" id="KAH8482868.1"/>
    </source>
</evidence>
<sequence length="156" mass="16240">MRHKGWVWGLVPDAKGFGMGLSLSATQLGWGGVGSLSVSKEVWVWVLPCPDQKGLGRVRTSNPRGLSLGSNPNGFGCRPFPVLPSQDPKGFGVGLECGPKGVRGRDPGVFVLGLGFASGPKTAGFRCLTQHKGVLPADLASLVGQATRGYGLKIEA</sequence>
<dbReference type="EMBL" id="JACEGQ020000018">
    <property type="protein sequence ID" value="KAH8482868.1"/>
    <property type="molecule type" value="Genomic_DNA"/>
</dbReference>
<proteinExistence type="predicted"/>
<protein>
    <submittedName>
        <fullName evidence="1">Uncharacterized protein</fullName>
    </submittedName>
</protein>
<accession>A0A8T2WPV0</accession>
<organism evidence="1 2">
    <name type="scientific">Populus deltoides</name>
    <name type="common">Eastern poplar</name>
    <name type="synonym">Eastern cottonwood</name>
    <dbReference type="NCBI Taxonomy" id="3696"/>
    <lineage>
        <taxon>Eukaryota</taxon>
        <taxon>Viridiplantae</taxon>
        <taxon>Streptophyta</taxon>
        <taxon>Embryophyta</taxon>
        <taxon>Tracheophyta</taxon>
        <taxon>Spermatophyta</taxon>
        <taxon>Magnoliopsida</taxon>
        <taxon>eudicotyledons</taxon>
        <taxon>Gunneridae</taxon>
        <taxon>Pentapetalae</taxon>
        <taxon>rosids</taxon>
        <taxon>fabids</taxon>
        <taxon>Malpighiales</taxon>
        <taxon>Salicaceae</taxon>
        <taxon>Saliceae</taxon>
        <taxon>Populus</taxon>
    </lineage>
</organism>
<name>A0A8T2WPV0_POPDE</name>
<reference evidence="1" key="1">
    <citation type="journal article" date="2021" name="J. Hered.">
        <title>Genome Assembly of Salicaceae Populus deltoides (Eastern Cottonwood) I-69 Based on Nanopore Sequencing and Hi-C Technologies.</title>
        <authorList>
            <person name="Bai S."/>
            <person name="Wu H."/>
            <person name="Zhang J."/>
            <person name="Pan Z."/>
            <person name="Zhao W."/>
            <person name="Li Z."/>
            <person name="Tong C."/>
        </authorList>
    </citation>
    <scope>NUCLEOTIDE SEQUENCE</scope>
    <source>
        <tissue evidence="1">Leaf</tissue>
    </source>
</reference>
<comment type="caution">
    <text evidence="1">The sequence shown here is derived from an EMBL/GenBank/DDBJ whole genome shotgun (WGS) entry which is preliminary data.</text>
</comment>
<evidence type="ECO:0000313" key="2">
    <source>
        <dbReference type="Proteomes" id="UP000807159"/>
    </source>
</evidence>
<gene>
    <name evidence="1" type="ORF">H0E87_030091</name>
</gene>
<dbReference type="AlphaFoldDB" id="A0A8T2WPV0"/>